<protein>
    <submittedName>
        <fullName evidence="1">Flavodoxin family protein</fullName>
    </submittedName>
</protein>
<sequence>MKLIIHDLSRQDAPSIGTGSEQELKIITDNGTIRKCIGCFGCWVRTPGVCVLKDDYQRMGEWAGASDEMIIISKCAYGSYSPFVKNVLDRSISYILPYFATINGETHHQRRYETSFKLTVHFYGDDLTPAEQETARALVAANAMNFYSTGNEVFFYRNAEDAWEGLQ</sequence>
<organism evidence="1 2">
    <name type="scientific">Paenibacillus mesotrionivorans</name>
    <dbReference type="NCBI Taxonomy" id="3160968"/>
    <lineage>
        <taxon>Bacteria</taxon>
        <taxon>Bacillati</taxon>
        <taxon>Bacillota</taxon>
        <taxon>Bacilli</taxon>
        <taxon>Bacillales</taxon>
        <taxon>Paenibacillaceae</taxon>
        <taxon>Paenibacillus</taxon>
    </lineage>
</organism>
<proteinExistence type="predicted"/>
<evidence type="ECO:0000313" key="1">
    <source>
        <dbReference type="EMBL" id="MFM9327549.1"/>
    </source>
</evidence>
<reference evidence="1" key="1">
    <citation type="submission" date="2024-12" db="EMBL/GenBank/DDBJ databases">
        <authorList>
            <person name="Wu N."/>
        </authorList>
    </citation>
    <scope>NUCLEOTIDE SEQUENCE</scope>
    <source>
        <strain evidence="1">P15</strain>
    </source>
</reference>
<accession>A0ACC7NU26</accession>
<name>A0ACC7NU26_9BACL</name>
<keyword evidence="2" id="KW-1185">Reference proteome</keyword>
<evidence type="ECO:0000313" key="2">
    <source>
        <dbReference type="Proteomes" id="UP001631969"/>
    </source>
</evidence>
<gene>
    <name evidence="1" type="ORF">ACI1P1_04460</name>
</gene>
<dbReference type="Proteomes" id="UP001631969">
    <property type="component" value="Unassembled WGS sequence"/>
</dbReference>
<dbReference type="EMBL" id="JBJURJ010000002">
    <property type="protein sequence ID" value="MFM9327549.1"/>
    <property type="molecule type" value="Genomic_DNA"/>
</dbReference>
<comment type="caution">
    <text evidence="1">The sequence shown here is derived from an EMBL/GenBank/DDBJ whole genome shotgun (WGS) entry which is preliminary data.</text>
</comment>